<dbReference type="Proteomes" id="UP000005808">
    <property type="component" value="Unassembled WGS sequence"/>
</dbReference>
<proteinExistence type="predicted"/>
<reference evidence="2 3" key="1">
    <citation type="journal article" date="2012" name="J. Bacteriol.">
        <title>De Novo Genome Project of Cupriavidus basilensis OR16.</title>
        <authorList>
            <person name="Cserhati M."/>
            <person name="Kriszt B."/>
            <person name="Szoboszlay S."/>
            <person name="Toth A."/>
            <person name="Szabo I."/>
            <person name="Tancsics A."/>
            <person name="Nagy I."/>
            <person name="Horvath B."/>
            <person name="Nagy I."/>
            <person name="Kukolya J."/>
        </authorList>
    </citation>
    <scope>NUCLEOTIDE SEQUENCE [LARGE SCALE GENOMIC DNA]</scope>
    <source>
        <strain evidence="2 3">OR16</strain>
    </source>
</reference>
<keyword evidence="1" id="KW-0732">Signal</keyword>
<dbReference type="PROSITE" id="PS51318">
    <property type="entry name" value="TAT"/>
    <property type="match status" value="1"/>
</dbReference>
<comment type="caution">
    <text evidence="2">The sequence shown here is derived from an EMBL/GenBank/DDBJ whole genome shotgun (WGS) entry which is preliminary data.</text>
</comment>
<sequence>MSSDRRRFLACSAGLAAALGVACGALPASALAAPGAPGRCAERCPVAAKPCR</sequence>
<gene>
    <name evidence="2" type="ORF">OR16_37105</name>
</gene>
<dbReference type="EMBL" id="AHJE01000126">
    <property type="protein sequence ID" value="EHP38444.1"/>
    <property type="molecule type" value="Genomic_DNA"/>
</dbReference>
<organism evidence="2 3">
    <name type="scientific">Cupriavidus basilensis OR16</name>
    <dbReference type="NCBI Taxonomy" id="1127483"/>
    <lineage>
        <taxon>Bacteria</taxon>
        <taxon>Pseudomonadati</taxon>
        <taxon>Pseudomonadota</taxon>
        <taxon>Betaproteobacteria</taxon>
        <taxon>Burkholderiales</taxon>
        <taxon>Burkholderiaceae</taxon>
        <taxon>Cupriavidus</taxon>
    </lineage>
</organism>
<feature type="chain" id="PRO_5003554514" description="Twin-arginine translocation signal domain-containing protein" evidence="1">
    <location>
        <begin position="33"/>
        <end position="52"/>
    </location>
</feature>
<name>H1SGA6_9BURK</name>
<evidence type="ECO:0000313" key="2">
    <source>
        <dbReference type="EMBL" id="EHP38444.1"/>
    </source>
</evidence>
<protein>
    <recommendedName>
        <fullName evidence="4">Twin-arginine translocation signal domain-containing protein</fullName>
    </recommendedName>
</protein>
<evidence type="ECO:0000313" key="3">
    <source>
        <dbReference type="Proteomes" id="UP000005808"/>
    </source>
</evidence>
<dbReference type="PROSITE" id="PS51257">
    <property type="entry name" value="PROKAR_LIPOPROTEIN"/>
    <property type="match status" value="1"/>
</dbReference>
<evidence type="ECO:0000256" key="1">
    <source>
        <dbReference type="SAM" id="SignalP"/>
    </source>
</evidence>
<evidence type="ECO:0008006" key="4">
    <source>
        <dbReference type="Google" id="ProtNLM"/>
    </source>
</evidence>
<accession>H1SGA6</accession>
<dbReference type="RefSeq" id="WP_006163425.1">
    <property type="nucleotide sequence ID" value="NZ_AHJE01000126.1"/>
</dbReference>
<dbReference type="AlphaFoldDB" id="H1SGA6"/>
<feature type="signal peptide" evidence="1">
    <location>
        <begin position="1"/>
        <end position="32"/>
    </location>
</feature>
<dbReference type="InterPro" id="IPR006311">
    <property type="entry name" value="TAT_signal"/>
</dbReference>